<keyword evidence="3" id="KW-1185">Reference proteome</keyword>
<comment type="caution">
    <text evidence="2">The sequence shown here is derived from an EMBL/GenBank/DDBJ whole genome shotgun (WGS) entry which is preliminary data.</text>
</comment>
<sequence length="99" mass="10757">MVTGAKVRSSSQRHPYPAQTLTLDLPAHQVSEAGGTVQAECRMSLGQHSLSAYRTLRVRALQESYVNTPFHSHSHACVGATGVSFFHLVLLTITTIIIL</sequence>
<keyword evidence="1" id="KW-1133">Transmembrane helix</keyword>
<organism evidence="2 3">
    <name type="scientific">Petrolisthes manimaculis</name>
    <dbReference type="NCBI Taxonomy" id="1843537"/>
    <lineage>
        <taxon>Eukaryota</taxon>
        <taxon>Metazoa</taxon>
        <taxon>Ecdysozoa</taxon>
        <taxon>Arthropoda</taxon>
        <taxon>Crustacea</taxon>
        <taxon>Multicrustacea</taxon>
        <taxon>Malacostraca</taxon>
        <taxon>Eumalacostraca</taxon>
        <taxon>Eucarida</taxon>
        <taxon>Decapoda</taxon>
        <taxon>Pleocyemata</taxon>
        <taxon>Anomura</taxon>
        <taxon>Galatheoidea</taxon>
        <taxon>Porcellanidae</taxon>
        <taxon>Petrolisthes</taxon>
    </lineage>
</organism>
<name>A0AAE1QKZ5_9EUCA</name>
<keyword evidence="1" id="KW-0812">Transmembrane</keyword>
<protein>
    <submittedName>
        <fullName evidence="2">Uncharacterized protein</fullName>
    </submittedName>
</protein>
<proteinExistence type="predicted"/>
<feature type="transmembrane region" description="Helical" evidence="1">
    <location>
        <begin position="76"/>
        <end position="98"/>
    </location>
</feature>
<evidence type="ECO:0000313" key="2">
    <source>
        <dbReference type="EMBL" id="KAK4328666.1"/>
    </source>
</evidence>
<keyword evidence="1" id="KW-0472">Membrane</keyword>
<dbReference type="EMBL" id="JAWZYT010000067">
    <property type="protein sequence ID" value="KAK4328666.1"/>
    <property type="molecule type" value="Genomic_DNA"/>
</dbReference>
<dbReference type="AlphaFoldDB" id="A0AAE1QKZ5"/>
<gene>
    <name evidence="2" type="ORF">Pmani_000932</name>
</gene>
<dbReference type="Proteomes" id="UP001292094">
    <property type="component" value="Unassembled WGS sequence"/>
</dbReference>
<evidence type="ECO:0000313" key="3">
    <source>
        <dbReference type="Proteomes" id="UP001292094"/>
    </source>
</evidence>
<evidence type="ECO:0000256" key="1">
    <source>
        <dbReference type="SAM" id="Phobius"/>
    </source>
</evidence>
<reference evidence="2" key="1">
    <citation type="submission" date="2023-11" db="EMBL/GenBank/DDBJ databases">
        <title>Genome assemblies of two species of porcelain crab, Petrolisthes cinctipes and Petrolisthes manimaculis (Anomura: Porcellanidae).</title>
        <authorList>
            <person name="Angst P."/>
        </authorList>
    </citation>
    <scope>NUCLEOTIDE SEQUENCE</scope>
    <source>
        <strain evidence="2">PB745_02</strain>
        <tissue evidence="2">Gill</tissue>
    </source>
</reference>
<accession>A0AAE1QKZ5</accession>